<reference evidence="1 2" key="1">
    <citation type="submission" date="2018-01" db="EMBL/GenBank/DDBJ databases">
        <title>Whole genome sequence of Melissococcus plutonius DAT561.</title>
        <authorList>
            <person name="Okumura K."/>
            <person name="Takamatsu D."/>
            <person name="Okura M."/>
        </authorList>
    </citation>
    <scope>NUCLEOTIDE SEQUENCE [LARGE SCALE GENOMIC DNA]</scope>
    <source>
        <strain evidence="1 2">DAT561</strain>
    </source>
</reference>
<name>A0A2Z5Y1U5_9ENTE</name>
<evidence type="ECO:0000313" key="2">
    <source>
        <dbReference type="Proteomes" id="UP000269226"/>
    </source>
</evidence>
<proteinExistence type="predicted"/>
<organism evidence="1 2">
    <name type="scientific">Melissococcus plutonius</name>
    <dbReference type="NCBI Taxonomy" id="33970"/>
    <lineage>
        <taxon>Bacteria</taxon>
        <taxon>Bacillati</taxon>
        <taxon>Bacillota</taxon>
        <taxon>Bacilli</taxon>
        <taxon>Lactobacillales</taxon>
        <taxon>Enterococcaceae</taxon>
        <taxon>Melissococcus</taxon>
    </lineage>
</organism>
<evidence type="ECO:0000313" key="1">
    <source>
        <dbReference type="EMBL" id="BBC60754.1"/>
    </source>
</evidence>
<dbReference type="AlphaFoldDB" id="A0A2Z5Y1U5"/>
<dbReference type="GO" id="GO:0005840">
    <property type="term" value="C:ribosome"/>
    <property type="evidence" value="ECO:0007669"/>
    <property type="project" value="UniProtKB-KW"/>
</dbReference>
<dbReference type="GeneID" id="57043177"/>
<keyword evidence="1" id="KW-0689">Ribosomal protein</keyword>
<dbReference type="Proteomes" id="UP000269226">
    <property type="component" value="Chromosome"/>
</dbReference>
<dbReference type="RefSeq" id="WP_015694771.1">
    <property type="nucleotide sequence ID" value="NZ_AP018492.1"/>
</dbReference>
<accession>A0A2Z5Y1U5</accession>
<gene>
    <name evidence="1" type="ORF">DAT561_0619</name>
</gene>
<dbReference type="Pfam" id="PF02620">
    <property type="entry name" value="YceD"/>
    <property type="match status" value="1"/>
</dbReference>
<keyword evidence="1" id="KW-0687">Ribonucleoprotein</keyword>
<protein>
    <submittedName>
        <fullName evidence="1">COG1399 protein in cluster with ribosomal protein L32p, Firmicutes subfamily</fullName>
    </submittedName>
</protein>
<sequence>MKWSLLELEKHRGQPLCFEEVLDLKQSLMTRDSSILDVCPAKVSGMLTVNPTEYILNYTAEVTITLPSSRSLKPVELPVTLNVNEIFMTEEQFIKEEDQTIKAEVLILEKSMINLNESVEDNLLLAIPVQVLTKEEKEKQEMPKGEDWEVISEEQYWQNKQETNKVDPRLNKLSEFFSTSTTDEENKN</sequence>
<dbReference type="EMBL" id="AP018492">
    <property type="protein sequence ID" value="BBC60754.1"/>
    <property type="molecule type" value="Genomic_DNA"/>
</dbReference>
<dbReference type="InterPro" id="IPR003772">
    <property type="entry name" value="YceD"/>
</dbReference>